<keyword evidence="11" id="KW-0902">Two-component regulatory system</keyword>
<dbReference type="Pfam" id="PF08448">
    <property type="entry name" value="PAS_4"/>
    <property type="match status" value="1"/>
</dbReference>
<dbReference type="SUPFAM" id="SSF55785">
    <property type="entry name" value="PYP-like sensor domain (PAS domain)"/>
    <property type="match status" value="2"/>
</dbReference>
<sequence>MNLSALNGNTLLRHLCLDQRIGLFVYDQKLRILEWNACMVNWTGISRKESLANPIHELLAESNFPEPAVFRKALSGKSFTLQTILPEKNREQEAPRYIDLHFYPLEEGEEHHIEKVLVLIAPSVGTNGHRPDQSLSSALSTVGDFFRYAPIPVYIVDGALNLKLANQAFYEFAERKPQSIHNLKDFVPEVFQQRLEEQVQQVISTGQPLMLTEEYVLKRNSVYLYNIIFPVRNRQGVVDSVGGYFIDLTSQVSQRRQNKELLEETMRLNEMLNQQNQELQQKEAALNQANKSLSEQKDELEQLVEELSDRNYELDQIMYKTSHDLRAPLTSILGLLNLAKSEQDVGKLPEYHQFIENRVHKLDDFVKAMLTYAKSSRTEVQLETIHWTALVKDSLEHIQYLEHYDKMNIQTHFDSEEYPFQSDAMRITIILNNLLGNAIKYADMRKEDPLVRLSIGTTTKGASIVVEDNGIGIPKDYISKVFDMFFRATDRSEGSGLGLYIVKQTVELLQGSINIESKEREGTTIRVFLPHLTRQQRLKTLRPNRKNNKKDI</sequence>
<dbReference type="eggNOG" id="COG4251">
    <property type="taxonomic scope" value="Bacteria"/>
</dbReference>
<dbReference type="PRINTS" id="PR00344">
    <property type="entry name" value="BCTRLSENSOR"/>
</dbReference>
<dbReference type="SUPFAM" id="SSF55874">
    <property type="entry name" value="ATPase domain of HSP90 chaperone/DNA topoisomerase II/histidine kinase"/>
    <property type="match status" value="1"/>
</dbReference>
<dbReference type="InterPro" id="IPR013656">
    <property type="entry name" value="PAS_4"/>
</dbReference>
<evidence type="ECO:0000256" key="1">
    <source>
        <dbReference type="ARBA" id="ARBA00000085"/>
    </source>
</evidence>
<dbReference type="InterPro" id="IPR000014">
    <property type="entry name" value="PAS"/>
</dbReference>
<reference evidence="15 16" key="1">
    <citation type="journal article" date="2013" name="Genome Announc.">
        <title>Draft Genome Sequence of Cesiribacter andamanensis Strain AMV16T, Isolated from a Soil Sample from a Mud Volcano in the Andaman Islands, India.</title>
        <authorList>
            <person name="Shivaji S."/>
            <person name="Ara S."/>
            <person name="Begum Z."/>
            <person name="Srinivas T.N."/>
            <person name="Singh A."/>
            <person name="Kumar Pinnaka A."/>
        </authorList>
    </citation>
    <scope>NUCLEOTIDE SEQUENCE [LARGE SCALE GENOMIC DNA]</scope>
    <source>
        <strain evidence="15 16">AMV16</strain>
    </source>
</reference>
<accession>M7N148</accession>
<dbReference type="SMART" id="SM00388">
    <property type="entry name" value="HisKA"/>
    <property type="match status" value="1"/>
</dbReference>
<dbReference type="InterPro" id="IPR036097">
    <property type="entry name" value="HisK_dim/P_sf"/>
</dbReference>
<keyword evidence="6" id="KW-0812">Transmembrane</keyword>
<feature type="domain" description="Histidine kinase" evidence="14">
    <location>
        <begin position="320"/>
        <end position="533"/>
    </location>
</feature>
<evidence type="ECO:0000256" key="7">
    <source>
        <dbReference type="ARBA" id="ARBA00022741"/>
    </source>
</evidence>
<name>M7N148_9BACT</name>
<dbReference type="InterPro" id="IPR004358">
    <property type="entry name" value="Sig_transdc_His_kin-like_C"/>
</dbReference>
<dbReference type="Pfam" id="PF00512">
    <property type="entry name" value="HisKA"/>
    <property type="match status" value="1"/>
</dbReference>
<keyword evidence="5 15" id="KW-0808">Transferase</keyword>
<evidence type="ECO:0000256" key="8">
    <source>
        <dbReference type="ARBA" id="ARBA00022777"/>
    </source>
</evidence>
<dbReference type="Proteomes" id="UP000011910">
    <property type="component" value="Unassembled WGS sequence"/>
</dbReference>
<dbReference type="GO" id="GO:0007234">
    <property type="term" value="P:osmosensory signaling via phosphorelay pathway"/>
    <property type="evidence" value="ECO:0007669"/>
    <property type="project" value="TreeGrafter"/>
</dbReference>
<dbReference type="InterPro" id="IPR035965">
    <property type="entry name" value="PAS-like_dom_sf"/>
</dbReference>
<dbReference type="PROSITE" id="PS50109">
    <property type="entry name" value="HIS_KIN"/>
    <property type="match status" value="1"/>
</dbReference>
<protein>
    <recommendedName>
        <fullName evidence="3">histidine kinase</fullName>
        <ecNumber evidence="3">2.7.13.3</ecNumber>
    </recommendedName>
</protein>
<dbReference type="CDD" id="cd00130">
    <property type="entry name" value="PAS"/>
    <property type="match status" value="2"/>
</dbReference>
<dbReference type="CDD" id="cd00075">
    <property type="entry name" value="HATPase"/>
    <property type="match status" value="1"/>
</dbReference>
<dbReference type="SUPFAM" id="SSF47384">
    <property type="entry name" value="Homodimeric domain of signal transducing histidine kinase"/>
    <property type="match status" value="1"/>
</dbReference>
<keyword evidence="13" id="KW-0175">Coiled coil</keyword>
<evidence type="ECO:0000256" key="11">
    <source>
        <dbReference type="ARBA" id="ARBA00023012"/>
    </source>
</evidence>
<evidence type="ECO:0000256" key="4">
    <source>
        <dbReference type="ARBA" id="ARBA00022553"/>
    </source>
</evidence>
<proteinExistence type="predicted"/>
<keyword evidence="10" id="KW-1133">Transmembrane helix</keyword>
<dbReference type="GO" id="GO:0005524">
    <property type="term" value="F:ATP binding"/>
    <property type="evidence" value="ECO:0007669"/>
    <property type="project" value="UniProtKB-KW"/>
</dbReference>
<dbReference type="Gene3D" id="1.10.287.130">
    <property type="match status" value="1"/>
</dbReference>
<keyword evidence="8" id="KW-0418">Kinase</keyword>
<dbReference type="Pfam" id="PF13426">
    <property type="entry name" value="PAS_9"/>
    <property type="match status" value="1"/>
</dbReference>
<dbReference type="Pfam" id="PF02518">
    <property type="entry name" value="HATPase_c"/>
    <property type="match status" value="1"/>
</dbReference>
<dbReference type="EC" id="2.7.13.3" evidence="3"/>
<comment type="catalytic activity">
    <reaction evidence="1">
        <text>ATP + protein L-histidine = ADP + protein N-phospho-L-histidine.</text>
        <dbReference type="EC" id="2.7.13.3"/>
    </reaction>
</comment>
<dbReference type="InterPro" id="IPR050351">
    <property type="entry name" value="BphY/WalK/GraS-like"/>
</dbReference>
<evidence type="ECO:0000259" key="14">
    <source>
        <dbReference type="PROSITE" id="PS50109"/>
    </source>
</evidence>
<dbReference type="GO" id="GO:0000156">
    <property type="term" value="F:phosphorelay response regulator activity"/>
    <property type="evidence" value="ECO:0007669"/>
    <property type="project" value="TreeGrafter"/>
</dbReference>
<dbReference type="Gene3D" id="3.30.450.20">
    <property type="entry name" value="PAS domain"/>
    <property type="match status" value="2"/>
</dbReference>
<dbReference type="CDD" id="cd00082">
    <property type="entry name" value="HisKA"/>
    <property type="match status" value="1"/>
</dbReference>
<dbReference type="InterPro" id="IPR036890">
    <property type="entry name" value="HATPase_C_sf"/>
</dbReference>
<dbReference type="SMART" id="SM00387">
    <property type="entry name" value="HATPase_c"/>
    <property type="match status" value="1"/>
</dbReference>
<dbReference type="GO" id="GO:0030295">
    <property type="term" value="F:protein kinase activator activity"/>
    <property type="evidence" value="ECO:0007669"/>
    <property type="project" value="TreeGrafter"/>
</dbReference>
<evidence type="ECO:0000256" key="13">
    <source>
        <dbReference type="SAM" id="Coils"/>
    </source>
</evidence>
<dbReference type="STRING" id="1279009.ADICEAN_02441"/>
<keyword evidence="16" id="KW-1185">Reference proteome</keyword>
<organism evidence="15 16">
    <name type="scientific">Cesiribacter andamanensis AMV16</name>
    <dbReference type="NCBI Taxonomy" id="1279009"/>
    <lineage>
        <taxon>Bacteria</taxon>
        <taxon>Pseudomonadati</taxon>
        <taxon>Bacteroidota</taxon>
        <taxon>Cytophagia</taxon>
        <taxon>Cytophagales</taxon>
        <taxon>Cesiribacteraceae</taxon>
        <taxon>Cesiribacter</taxon>
    </lineage>
</organism>
<evidence type="ECO:0000256" key="2">
    <source>
        <dbReference type="ARBA" id="ARBA00004141"/>
    </source>
</evidence>
<evidence type="ECO:0000256" key="12">
    <source>
        <dbReference type="ARBA" id="ARBA00023136"/>
    </source>
</evidence>
<dbReference type="GO" id="GO:0000155">
    <property type="term" value="F:phosphorelay sensor kinase activity"/>
    <property type="evidence" value="ECO:0007669"/>
    <property type="project" value="InterPro"/>
</dbReference>
<gene>
    <name evidence="15" type="primary">cph1_10</name>
    <name evidence="15" type="ORF">ADICEAN_02441</name>
</gene>
<evidence type="ECO:0000256" key="10">
    <source>
        <dbReference type="ARBA" id="ARBA00022989"/>
    </source>
</evidence>
<keyword evidence="12" id="KW-0472">Membrane</keyword>
<evidence type="ECO:0000256" key="5">
    <source>
        <dbReference type="ARBA" id="ARBA00022679"/>
    </source>
</evidence>
<dbReference type="InterPro" id="IPR003661">
    <property type="entry name" value="HisK_dim/P_dom"/>
</dbReference>
<evidence type="ECO:0000256" key="9">
    <source>
        <dbReference type="ARBA" id="ARBA00022840"/>
    </source>
</evidence>
<dbReference type="GO" id="GO:0016020">
    <property type="term" value="C:membrane"/>
    <property type="evidence" value="ECO:0007669"/>
    <property type="project" value="UniProtKB-SubCell"/>
</dbReference>
<comment type="subcellular location">
    <subcellularLocation>
        <location evidence="2">Membrane</location>
        <topology evidence="2">Multi-pass membrane protein</topology>
    </subcellularLocation>
</comment>
<dbReference type="PANTHER" id="PTHR42878">
    <property type="entry name" value="TWO-COMPONENT HISTIDINE KINASE"/>
    <property type="match status" value="1"/>
</dbReference>
<dbReference type="PANTHER" id="PTHR42878:SF7">
    <property type="entry name" value="SENSOR HISTIDINE KINASE GLRK"/>
    <property type="match status" value="1"/>
</dbReference>
<evidence type="ECO:0000313" key="15">
    <source>
        <dbReference type="EMBL" id="EMR02398.1"/>
    </source>
</evidence>
<comment type="caution">
    <text evidence="15">The sequence shown here is derived from an EMBL/GenBank/DDBJ whole genome shotgun (WGS) entry which is preliminary data.</text>
</comment>
<dbReference type="Gene3D" id="3.30.565.10">
    <property type="entry name" value="Histidine kinase-like ATPase, C-terminal domain"/>
    <property type="match status" value="1"/>
</dbReference>
<keyword evidence="4" id="KW-0597">Phosphoprotein</keyword>
<dbReference type="InterPro" id="IPR003594">
    <property type="entry name" value="HATPase_dom"/>
</dbReference>
<dbReference type="EMBL" id="AODQ01000059">
    <property type="protein sequence ID" value="EMR02398.1"/>
    <property type="molecule type" value="Genomic_DNA"/>
</dbReference>
<evidence type="ECO:0000256" key="3">
    <source>
        <dbReference type="ARBA" id="ARBA00012438"/>
    </source>
</evidence>
<dbReference type="SMART" id="SM00091">
    <property type="entry name" value="PAS"/>
    <property type="match status" value="2"/>
</dbReference>
<dbReference type="InterPro" id="IPR005467">
    <property type="entry name" value="His_kinase_dom"/>
</dbReference>
<evidence type="ECO:0000256" key="6">
    <source>
        <dbReference type="ARBA" id="ARBA00022692"/>
    </source>
</evidence>
<keyword evidence="7" id="KW-0547">Nucleotide-binding</keyword>
<dbReference type="AlphaFoldDB" id="M7N148"/>
<evidence type="ECO:0000313" key="16">
    <source>
        <dbReference type="Proteomes" id="UP000011910"/>
    </source>
</evidence>
<keyword evidence="9" id="KW-0067">ATP-binding</keyword>
<feature type="coiled-coil region" evidence="13">
    <location>
        <begin position="258"/>
        <end position="317"/>
    </location>
</feature>